<dbReference type="PANTHER" id="PTHR48081">
    <property type="entry name" value="AB HYDROLASE SUPERFAMILY PROTEIN C4A8.06C"/>
    <property type="match status" value="1"/>
</dbReference>
<dbReference type="InterPro" id="IPR050300">
    <property type="entry name" value="GDXG_lipolytic_enzyme"/>
</dbReference>
<keyword evidence="1" id="KW-0378">Hydrolase</keyword>
<accession>A0AAN9UQ67</accession>
<evidence type="ECO:0000313" key="5">
    <source>
        <dbReference type="Proteomes" id="UP001320420"/>
    </source>
</evidence>
<evidence type="ECO:0000256" key="1">
    <source>
        <dbReference type="ARBA" id="ARBA00022801"/>
    </source>
</evidence>
<feature type="region of interest" description="Disordered" evidence="2">
    <location>
        <begin position="391"/>
        <end position="446"/>
    </location>
</feature>
<dbReference type="Pfam" id="PF07859">
    <property type="entry name" value="Abhydrolase_3"/>
    <property type="match status" value="2"/>
</dbReference>
<protein>
    <recommendedName>
        <fullName evidence="3">Alpha/beta hydrolase fold-3 domain-containing protein</fullName>
    </recommendedName>
</protein>
<dbReference type="Proteomes" id="UP001320420">
    <property type="component" value="Unassembled WGS sequence"/>
</dbReference>
<keyword evidence="5" id="KW-1185">Reference proteome</keyword>
<organism evidence="4 5">
    <name type="scientific">Diatrype stigma</name>
    <dbReference type="NCBI Taxonomy" id="117547"/>
    <lineage>
        <taxon>Eukaryota</taxon>
        <taxon>Fungi</taxon>
        <taxon>Dikarya</taxon>
        <taxon>Ascomycota</taxon>
        <taxon>Pezizomycotina</taxon>
        <taxon>Sordariomycetes</taxon>
        <taxon>Xylariomycetidae</taxon>
        <taxon>Xylariales</taxon>
        <taxon>Diatrypaceae</taxon>
        <taxon>Diatrype</taxon>
    </lineage>
</organism>
<evidence type="ECO:0000259" key="3">
    <source>
        <dbReference type="Pfam" id="PF07859"/>
    </source>
</evidence>
<dbReference type="Gene3D" id="3.40.50.1820">
    <property type="entry name" value="alpha/beta hydrolase"/>
    <property type="match status" value="1"/>
</dbReference>
<dbReference type="SUPFAM" id="SSF53474">
    <property type="entry name" value="alpha/beta-Hydrolases"/>
    <property type="match status" value="1"/>
</dbReference>
<name>A0AAN9UQ67_9PEZI</name>
<dbReference type="GO" id="GO:0016787">
    <property type="term" value="F:hydrolase activity"/>
    <property type="evidence" value="ECO:0007669"/>
    <property type="project" value="UniProtKB-KW"/>
</dbReference>
<feature type="compositionally biased region" description="Low complexity" evidence="2">
    <location>
        <begin position="391"/>
        <end position="408"/>
    </location>
</feature>
<dbReference type="PANTHER" id="PTHR48081:SF8">
    <property type="entry name" value="ALPHA_BETA HYDROLASE FOLD-3 DOMAIN-CONTAINING PROTEIN-RELATED"/>
    <property type="match status" value="1"/>
</dbReference>
<feature type="domain" description="Alpha/beta hydrolase fold-3" evidence="3">
    <location>
        <begin position="105"/>
        <end position="266"/>
    </location>
</feature>
<dbReference type="InterPro" id="IPR013094">
    <property type="entry name" value="AB_hydrolase_3"/>
</dbReference>
<sequence length="446" mass="47315">MARVADRLPRPPYDPEIEPIVQAAAAAATEQYESFEESFDLERLREEALKRESPRTEALLRDRRVTCEDLVVPGPRNNKLTLTVVRPAAAAADRNISNSNNRPCIFYVHGGAMVRSNRHAGLDTSVVWAAELGATTVSVEYGLAPENPGTGPAEDCYAALRWVRQNPSSLGIDAARIILYGVSAGGGLAAAVALMVRDRDGKGNGGGDGTPLPKLCGLFLKAPMLDDRNTSVSAQQYVTGPMYNSTINRMAWRCLLGERAGTTTTTTTTTTSSKAKTTATTTTTITELVEGQEEGGEEAVVSAYEAPARAADLSGLPPTYVDCGTADPFRDDAAAFASKLWAGGVAAEFHAWPGGPHAFDRIAPEAAVSVLAKSTRLAWMRRILGIPATTGAVADAGGSAGDRAANAGTREGDRASQTLQEQEQERKKQQQQQIENGGKVGEQTIE</sequence>
<gene>
    <name evidence="4" type="ORF">SLS62_005983</name>
</gene>
<proteinExistence type="predicted"/>
<dbReference type="AlphaFoldDB" id="A0AAN9UQ67"/>
<evidence type="ECO:0000256" key="2">
    <source>
        <dbReference type="SAM" id="MobiDB-lite"/>
    </source>
</evidence>
<dbReference type="EMBL" id="JAKJXP020000042">
    <property type="protein sequence ID" value="KAK7752021.1"/>
    <property type="molecule type" value="Genomic_DNA"/>
</dbReference>
<reference evidence="4 5" key="1">
    <citation type="submission" date="2024-02" db="EMBL/GenBank/DDBJ databases">
        <title>De novo assembly and annotation of 12 fungi associated with fruit tree decline syndrome in Ontario, Canada.</title>
        <authorList>
            <person name="Sulman M."/>
            <person name="Ellouze W."/>
            <person name="Ilyukhin E."/>
        </authorList>
    </citation>
    <scope>NUCLEOTIDE SEQUENCE [LARGE SCALE GENOMIC DNA]</scope>
    <source>
        <strain evidence="4 5">M11/M66-122</strain>
    </source>
</reference>
<evidence type="ECO:0000313" key="4">
    <source>
        <dbReference type="EMBL" id="KAK7752021.1"/>
    </source>
</evidence>
<comment type="caution">
    <text evidence="4">The sequence shown here is derived from an EMBL/GenBank/DDBJ whole genome shotgun (WGS) entry which is preliminary data.</text>
</comment>
<feature type="domain" description="Alpha/beta hydrolase fold-3" evidence="3">
    <location>
        <begin position="272"/>
        <end position="359"/>
    </location>
</feature>
<dbReference type="InterPro" id="IPR029058">
    <property type="entry name" value="AB_hydrolase_fold"/>
</dbReference>